<keyword evidence="2" id="KW-1185">Reference proteome</keyword>
<proteinExistence type="predicted"/>
<dbReference type="EMBL" id="CALSDN010000006">
    <property type="protein sequence ID" value="CAH6721389.1"/>
    <property type="molecule type" value="Genomic_DNA"/>
</dbReference>
<dbReference type="Proteomes" id="UP001152531">
    <property type="component" value="Unassembled WGS sequence"/>
</dbReference>
<evidence type="ECO:0000313" key="2">
    <source>
        <dbReference type="Proteomes" id="UP001152531"/>
    </source>
</evidence>
<reference evidence="1" key="1">
    <citation type="submission" date="2022-06" db="EMBL/GenBank/DDBJ databases">
        <authorList>
            <person name="Legras J.-L."/>
            <person name="Devillers H."/>
            <person name="Grondin C."/>
        </authorList>
    </citation>
    <scope>NUCLEOTIDE SEQUENCE</scope>
    <source>
        <strain evidence="1">CLIB 1444</strain>
    </source>
</reference>
<keyword evidence="1" id="KW-0418">Kinase</keyword>
<gene>
    <name evidence="1" type="ORF">CLIB1444_06S01024</name>
</gene>
<accession>A0ACA9Y8P1</accession>
<organism evidence="1 2">
    <name type="scientific">[Candida] jaroonii</name>
    <dbReference type="NCBI Taxonomy" id="467808"/>
    <lineage>
        <taxon>Eukaryota</taxon>
        <taxon>Fungi</taxon>
        <taxon>Dikarya</taxon>
        <taxon>Ascomycota</taxon>
        <taxon>Saccharomycotina</taxon>
        <taxon>Pichiomycetes</taxon>
        <taxon>Debaryomycetaceae</taxon>
        <taxon>Yamadazyma</taxon>
    </lineage>
</organism>
<name>A0ACA9Y8P1_9ASCO</name>
<sequence length="634" mass="72779">MDINTLHISNSNGKKIINSEYEIIRKVGEGQFGKVMLSKKKNGEMIAIKTINRIDKTKLITKTYLSHTIKIKREIQIMKECDHPNVVKLYQVIDDLKYDKILLVIEYCSLGEIDWKLYNHYNEKNKTQGLTLNKILRDVSNGLEYLHEYKGIIHRDLKPSNLLISQDKTIKISDFGVSLILENNANDSKELGKTMGTPAFYAPELCQFVNNRLSMINDNERKIKIDKRIDIWSLGVILYCLIFNDLPFNGKNEFSLFKNIVNKDVKFPKLNLKIEGKDLQEFKLLQNLIIKILNKDPNKRYSLQEIKNHDFTTFDLTLKESIIFKNFNNNFIDKQLDFSNKIKKFFGGKPFSSIAPVKVSVTDPQQLVDLEPVDDLLESYFDDSSDYEDHEEEVEVIDNITINDHFIQPNNMVYSSSNGVSRSSFDLKTPDKPTFSRHGSFSKLDEIDRSFRPPPLNLSSSPMSVLTSSPISLSSNVTVTIGPNSNSMYSPTRNFFEKIKSMETKSGNQNHTISSLTKNNDNQILEPPSLFRPRQNSFNSPLMRITSSSSSLNLNAYLTDSPESPTTSEPESEVEDKSTNEQNQNQNKIKYPYQVNNNYQDSDDESIASEADSTFVLEPHNKYKDMSDYLDRLD</sequence>
<comment type="caution">
    <text evidence="1">The sequence shown here is derived from an EMBL/GenBank/DDBJ whole genome shotgun (WGS) entry which is preliminary data.</text>
</comment>
<keyword evidence="1" id="KW-0808">Transferase</keyword>
<evidence type="ECO:0000313" key="1">
    <source>
        <dbReference type="EMBL" id="CAH6721389.1"/>
    </source>
</evidence>
<protein>
    <submittedName>
        <fullName evidence="1">Serine/threonine-protein kinase Tos3p</fullName>
    </submittedName>
</protein>